<proteinExistence type="predicted"/>
<protein>
    <submittedName>
        <fullName evidence="1">Uncharacterized protein</fullName>
    </submittedName>
</protein>
<dbReference type="AlphaFoldDB" id="A0AAV2J9F9"/>
<organism evidence="1 2">
    <name type="scientific">Knipowitschia caucasica</name>
    <name type="common">Caucasian dwarf goby</name>
    <name type="synonym">Pomatoschistus caucasicus</name>
    <dbReference type="NCBI Taxonomy" id="637954"/>
    <lineage>
        <taxon>Eukaryota</taxon>
        <taxon>Metazoa</taxon>
        <taxon>Chordata</taxon>
        <taxon>Craniata</taxon>
        <taxon>Vertebrata</taxon>
        <taxon>Euteleostomi</taxon>
        <taxon>Actinopterygii</taxon>
        <taxon>Neopterygii</taxon>
        <taxon>Teleostei</taxon>
        <taxon>Neoteleostei</taxon>
        <taxon>Acanthomorphata</taxon>
        <taxon>Gobiaria</taxon>
        <taxon>Gobiiformes</taxon>
        <taxon>Gobioidei</taxon>
        <taxon>Gobiidae</taxon>
        <taxon>Gobiinae</taxon>
        <taxon>Knipowitschia</taxon>
    </lineage>
</organism>
<dbReference type="PANTHER" id="PTHR34488:SF1">
    <property type="entry name" value="SI:CH211-245H14.1-RELATED"/>
    <property type="match status" value="1"/>
</dbReference>
<evidence type="ECO:0000313" key="1">
    <source>
        <dbReference type="EMBL" id="CAL1572457.1"/>
    </source>
</evidence>
<dbReference type="EMBL" id="OZ035833">
    <property type="protein sequence ID" value="CAL1572457.1"/>
    <property type="molecule type" value="Genomic_DNA"/>
</dbReference>
<name>A0AAV2J9F9_KNICA</name>
<dbReference type="PANTHER" id="PTHR34488">
    <property type="entry name" value="SI:CH211-245H14.1-RELATED"/>
    <property type="match status" value="1"/>
</dbReference>
<evidence type="ECO:0000313" key="2">
    <source>
        <dbReference type="Proteomes" id="UP001497482"/>
    </source>
</evidence>
<reference evidence="1 2" key="1">
    <citation type="submission" date="2024-04" db="EMBL/GenBank/DDBJ databases">
        <authorList>
            <person name="Waldvogel A.-M."/>
            <person name="Schoenle A."/>
        </authorList>
    </citation>
    <scope>NUCLEOTIDE SEQUENCE [LARGE SCALE GENOMIC DNA]</scope>
</reference>
<accession>A0AAV2J9F9</accession>
<keyword evidence="2" id="KW-1185">Reference proteome</keyword>
<gene>
    <name evidence="1" type="ORF">KC01_LOCUS4491</name>
</gene>
<dbReference type="Proteomes" id="UP001497482">
    <property type="component" value="Chromosome 11"/>
</dbReference>
<sequence>MGWCKQGPLIVSCGCTLLRYVINYPPPIPGKESSSSQVNLQSNKARVQKLVKVFSIISARSYGADRQILDQLTAQGITPTDDPHQSDVILLFCPILTRTASDLDAAVRNIPDGAKDKPVVLVLMHHTFDPNEVLDRTRWSKQHPCLKEEVRVLFHRNGLLQCDRNKEAVRTLKTLCDQYATPEVIVTEVCSGVRRHARPGVKAVYVSGYAVKVTVGWAGQVPTDGPG</sequence>